<evidence type="ECO:0000256" key="6">
    <source>
        <dbReference type="ARBA" id="ARBA00022989"/>
    </source>
</evidence>
<dbReference type="GO" id="GO:0032977">
    <property type="term" value="F:membrane insertase activity"/>
    <property type="evidence" value="ECO:0007669"/>
    <property type="project" value="InterPro"/>
</dbReference>
<feature type="transmembrane region" description="Helical" evidence="10">
    <location>
        <begin position="25"/>
        <end position="46"/>
    </location>
</feature>
<evidence type="ECO:0000256" key="10">
    <source>
        <dbReference type="SAM" id="Phobius"/>
    </source>
</evidence>
<evidence type="ECO:0000259" key="11">
    <source>
        <dbReference type="Pfam" id="PF02096"/>
    </source>
</evidence>
<keyword evidence="7 10" id="KW-0472">Membrane</keyword>
<dbReference type="Pfam" id="PF02096">
    <property type="entry name" value="60KD_IMP"/>
    <property type="match status" value="1"/>
</dbReference>
<keyword evidence="3" id="KW-1003">Cell membrane</keyword>
<dbReference type="GO" id="GO:0015031">
    <property type="term" value="P:protein transport"/>
    <property type="evidence" value="ECO:0007669"/>
    <property type="project" value="UniProtKB-KW"/>
</dbReference>
<comment type="caution">
    <text evidence="12">The sequence shown here is derived from an EMBL/GenBank/DDBJ whole genome shotgun (WGS) entry which is preliminary data.</text>
</comment>
<evidence type="ECO:0000256" key="2">
    <source>
        <dbReference type="ARBA" id="ARBA00022448"/>
    </source>
</evidence>
<feature type="domain" description="Membrane insertase YidC/Oxa/ALB C-terminal" evidence="11">
    <location>
        <begin position="27"/>
        <end position="251"/>
    </location>
</feature>
<dbReference type="EMBL" id="MGGD01000002">
    <property type="protein sequence ID" value="OGM21718.1"/>
    <property type="molecule type" value="Genomic_DNA"/>
</dbReference>
<comment type="similarity">
    <text evidence="9">Belongs to the OXA1/ALB3/YidC family.</text>
</comment>
<evidence type="ECO:0000256" key="5">
    <source>
        <dbReference type="ARBA" id="ARBA00022927"/>
    </source>
</evidence>
<evidence type="ECO:0000313" key="13">
    <source>
        <dbReference type="Proteomes" id="UP000176741"/>
    </source>
</evidence>
<dbReference type="GO" id="GO:0051205">
    <property type="term" value="P:protein insertion into membrane"/>
    <property type="evidence" value="ECO:0007669"/>
    <property type="project" value="TreeGrafter"/>
</dbReference>
<dbReference type="InterPro" id="IPR028055">
    <property type="entry name" value="YidC/Oxa/ALB_C"/>
</dbReference>
<evidence type="ECO:0000256" key="4">
    <source>
        <dbReference type="ARBA" id="ARBA00022692"/>
    </source>
</evidence>
<evidence type="ECO:0000256" key="7">
    <source>
        <dbReference type="ARBA" id="ARBA00023136"/>
    </source>
</evidence>
<feature type="transmembrane region" description="Helical" evidence="10">
    <location>
        <begin position="96"/>
        <end position="117"/>
    </location>
</feature>
<keyword evidence="5" id="KW-0653">Protein transport</keyword>
<dbReference type="InterPro" id="IPR001708">
    <property type="entry name" value="YidC/ALB3/OXA1/COX18"/>
</dbReference>
<feature type="transmembrane region" description="Helical" evidence="10">
    <location>
        <begin position="217"/>
        <end position="240"/>
    </location>
</feature>
<evidence type="ECO:0000256" key="3">
    <source>
        <dbReference type="ARBA" id="ARBA00022475"/>
    </source>
</evidence>
<proteinExistence type="inferred from homology"/>
<evidence type="ECO:0000256" key="8">
    <source>
        <dbReference type="ARBA" id="ARBA00023186"/>
    </source>
</evidence>
<evidence type="ECO:0000256" key="9">
    <source>
        <dbReference type="RuleBase" id="RU003945"/>
    </source>
</evidence>
<protein>
    <recommendedName>
        <fullName evidence="11">Membrane insertase YidC/Oxa/ALB C-terminal domain-containing protein</fullName>
    </recommendedName>
</protein>
<dbReference type="Proteomes" id="UP000176741">
    <property type="component" value="Unassembled WGS sequence"/>
</dbReference>
<feature type="transmembrane region" description="Helical" evidence="10">
    <location>
        <begin position="160"/>
        <end position="181"/>
    </location>
</feature>
<dbReference type="NCBIfam" id="TIGR03592">
    <property type="entry name" value="yidC_oxa1_cterm"/>
    <property type="match status" value="1"/>
</dbReference>
<keyword evidence="6 10" id="KW-1133">Transmembrane helix</keyword>
<evidence type="ECO:0000313" key="12">
    <source>
        <dbReference type="EMBL" id="OGM21718.1"/>
    </source>
</evidence>
<sequence>MNIFTTILIQPLANGLILFYRLLGNNMGLAIIGFSLLLVILLNPLTKPYMNSMKKMKDLAPQLEKLKSKYKNDKMKLAQAQADFYKQKGVNPSAGCLPYLLQIVVLIAFFNVFTLTLTNHEKPAEKFNHVLYAPLKFKESETLNTKFLYLDVSKPDVIKLPFITFALPGPLLILAALAQLISVKLTSPQVNLQQKIAEKTKESTDDFQVAMQKSMTYTFPLITIFIGLRFASGLALYWLIFSGAQAYKQLVSSDVKIGTLFKDLKIFR</sequence>
<name>A0A1F7Y502_9BACT</name>
<keyword evidence="4 9" id="KW-0812">Transmembrane</keyword>
<dbReference type="GO" id="GO:0005886">
    <property type="term" value="C:plasma membrane"/>
    <property type="evidence" value="ECO:0007669"/>
    <property type="project" value="UniProtKB-SubCell"/>
</dbReference>
<accession>A0A1F7Y502</accession>
<dbReference type="PANTHER" id="PTHR12428">
    <property type="entry name" value="OXA1"/>
    <property type="match status" value="1"/>
</dbReference>
<keyword evidence="2" id="KW-0813">Transport</keyword>
<dbReference type="AlphaFoldDB" id="A0A1F7Y502"/>
<comment type="subcellular location">
    <subcellularLocation>
        <location evidence="1">Cell membrane</location>
        <topology evidence="1">Multi-pass membrane protein</topology>
    </subcellularLocation>
    <subcellularLocation>
        <location evidence="9">Membrane</location>
        <topology evidence="9">Multi-pass membrane protein</topology>
    </subcellularLocation>
</comment>
<dbReference type="CDD" id="cd20070">
    <property type="entry name" value="5TM_YidC_Alb3"/>
    <property type="match status" value="1"/>
</dbReference>
<dbReference type="PANTHER" id="PTHR12428:SF65">
    <property type="entry name" value="CYTOCHROME C OXIDASE ASSEMBLY PROTEIN COX18, MITOCHONDRIAL"/>
    <property type="match status" value="1"/>
</dbReference>
<gene>
    <name evidence="12" type="ORF">A2771_04125</name>
</gene>
<keyword evidence="8" id="KW-0143">Chaperone</keyword>
<dbReference type="InterPro" id="IPR047196">
    <property type="entry name" value="YidC_ALB_C"/>
</dbReference>
<evidence type="ECO:0000256" key="1">
    <source>
        <dbReference type="ARBA" id="ARBA00004651"/>
    </source>
</evidence>
<organism evidence="12 13">
    <name type="scientific">Candidatus Woesebacteria bacterium RIFCSPHIGHO2_01_FULL_38_26b</name>
    <dbReference type="NCBI Taxonomy" id="1802491"/>
    <lineage>
        <taxon>Bacteria</taxon>
        <taxon>Candidatus Woeseibacteriota</taxon>
    </lineage>
</organism>
<reference evidence="12 13" key="1">
    <citation type="journal article" date="2016" name="Nat. Commun.">
        <title>Thousands of microbial genomes shed light on interconnected biogeochemical processes in an aquifer system.</title>
        <authorList>
            <person name="Anantharaman K."/>
            <person name="Brown C.T."/>
            <person name="Hug L.A."/>
            <person name="Sharon I."/>
            <person name="Castelle C.J."/>
            <person name="Probst A.J."/>
            <person name="Thomas B.C."/>
            <person name="Singh A."/>
            <person name="Wilkins M.J."/>
            <person name="Karaoz U."/>
            <person name="Brodie E.L."/>
            <person name="Williams K.H."/>
            <person name="Hubbard S.S."/>
            <person name="Banfield J.F."/>
        </authorList>
    </citation>
    <scope>NUCLEOTIDE SEQUENCE [LARGE SCALE GENOMIC DNA]</scope>
</reference>